<dbReference type="Proteomes" id="UP000287547">
    <property type="component" value="Unassembled WGS sequence"/>
</dbReference>
<dbReference type="PANTHER" id="PTHR43736:SF1">
    <property type="entry name" value="DIHYDRONEOPTERIN TRIPHOSPHATE DIPHOSPHATASE"/>
    <property type="match status" value="1"/>
</dbReference>
<dbReference type="Gene3D" id="3.90.79.10">
    <property type="entry name" value="Nucleoside Triphosphate Pyrophosphohydrolase"/>
    <property type="match status" value="1"/>
</dbReference>
<comment type="caution">
    <text evidence="4">The sequence shown here is derived from an EMBL/GenBank/DDBJ whole genome shotgun (WGS) entry which is preliminary data.</text>
</comment>
<accession>A0A428YBV1</accession>
<evidence type="ECO:0000256" key="1">
    <source>
        <dbReference type="ARBA" id="ARBA00005582"/>
    </source>
</evidence>
<dbReference type="AlphaFoldDB" id="A0A428YBV1"/>
<feature type="domain" description="Nudix hydrolase" evidence="3">
    <location>
        <begin position="1"/>
        <end position="138"/>
    </location>
</feature>
<dbReference type="PANTHER" id="PTHR43736">
    <property type="entry name" value="ADP-RIBOSE PYROPHOSPHATASE"/>
    <property type="match status" value="1"/>
</dbReference>
<comment type="similarity">
    <text evidence="1">Belongs to the Nudix hydrolase family.</text>
</comment>
<reference evidence="4 5" key="1">
    <citation type="submission" date="2018-05" db="EMBL/GenBank/DDBJ databases">
        <title>Evolution of GPA BGCs.</title>
        <authorList>
            <person name="Waglechner N."/>
            <person name="Wright G.D."/>
        </authorList>
    </citation>
    <scope>NUCLEOTIDE SEQUENCE [LARGE SCALE GENOMIC DNA]</scope>
    <source>
        <strain evidence="4 5">A82846</strain>
    </source>
</reference>
<dbReference type="PRINTS" id="PR00502">
    <property type="entry name" value="NUDIXFAMILY"/>
</dbReference>
<evidence type="ECO:0000259" key="3">
    <source>
        <dbReference type="PROSITE" id="PS51462"/>
    </source>
</evidence>
<dbReference type="CDD" id="cd18873">
    <property type="entry name" value="NUDIX_NadM_like"/>
    <property type="match status" value="1"/>
</dbReference>
<dbReference type="Pfam" id="PF00293">
    <property type="entry name" value="NUDIX"/>
    <property type="match status" value="1"/>
</dbReference>
<dbReference type="RefSeq" id="WP_063758723.1">
    <property type="nucleotide sequence ID" value="NZ_QHKI01000090.1"/>
</dbReference>
<sequence length="164" mass="18568">MINYAADIVLVRRTRIDLEVLLIERGNEPFKGHWALPGGYVDEGETSEIAAYRELAEETAIHSVHLKFAGIYDQPNRDPRGRVVSAAYVGEIREDEATPIAGDDAVAAQWVPLHDAMYELQLGFDHREIIADAVIMTFGRVRPEEMLMTVRDLVLERSRRTRGH</sequence>
<proteinExistence type="inferred from homology"/>
<evidence type="ECO:0000313" key="4">
    <source>
        <dbReference type="EMBL" id="RSM65031.1"/>
    </source>
</evidence>
<protein>
    <submittedName>
        <fullName evidence="4">NUDIX hydrolase</fullName>
    </submittedName>
</protein>
<dbReference type="InterPro" id="IPR015797">
    <property type="entry name" value="NUDIX_hydrolase-like_dom_sf"/>
</dbReference>
<organism evidence="4 5">
    <name type="scientific">Kibdelosporangium aridum</name>
    <dbReference type="NCBI Taxonomy" id="2030"/>
    <lineage>
        <taxon>Bacteria</taxon>
        <taxon>Bacillati</taxon>
        <taxon>Actinomycetota</taxon>
        <taxon>Actinomycetes</taxon>
        <taxon>Pseudonocardiales</taxon>
        <taxon>Pseudonocardiaceae</taxon>
        <taxon>Kibdelosporangium</taxon>
    </lineage>
</organism>
<dbReference type="GO" id="GO:0016787">
    <property type="term" value="F:hydrolase activity"/>
    <property type="evidence" value="ECO:0007669"/>
    <property type="project" value="UniProtKB-KW"/>
</dbReference>
<gene>
    <name evidence="4" type="ORF">DMH04_50120</name>
</gene>
<dbReference type="InterPro" id="IPR020476">
    <property type="entry name" value="Nudix_hydrolase"/>
</dbReference>
<dbReference type="PROSITE" id="PS51462">
    <property type="entry name" value="NUDIX"/>
    <property type="match status" value="1"/>
</dbReference>
<keyword evidence="2 4" id="KW-0378">Hydrolase</keyword>
<name>A0A428YBV1_KIBAR</name>
<dbReference type="OrthoDB" id="9804442at2"/>
<dbReference type="InterPro" id="IPR000086">
    <property type="entry name" value="NUDIX_hydrolase_dom"/>
</dbReference>
<dbReference type="SUPFAM" id="SSF55811">
    <property type="entry name" value="Nudix"/>
    <property type="match status" value="1"/>
</dbReference>
<evidence type="ECO:0000313" key="5">
    <source>
        <dbReference type="Proteomes" id="UP000287547"/>
    </source>
</evidence>
<dbReference type="EMBL" id="QHKI01000090">
    <property type="protein sequence ID" value="RSM65031.1"/>
    <property type="molecule type" value="Genomic_DNA"/>
</dbReference>
<evidence type="ECO:0000256" key="2">
    <source>
        <dbReference type="ARBA" id="ARBA00022801"/>
    </source>
</evidence>